<dbReference type="AlphaFoldDB" id="A0A0A8ZGK3"/>
<protein>
    <submittedName>
        <fullName evidence="1">Uncharacterized protein</fullName>
    </submittedName>
</protein>
<accession>A0A0A8ZGK3</accession>
<organism evidence="1">
    <name type="scientific">Arundo donax</name>
    <name type="common">Giant reed</name>
    <name type="synonym">Donax arundinaceus</name>
    <dbReference type="NCBI Taxonomy" id="35708"/>
    <lineage>
        <taxon>Eukaryota</taxon>
        <taxon>Viridiplantae</taxon>
        <taxon>Streptophyta</taxon>
        <taxon>Embryophyta</taxon>
        <taxon>Tracheophyta</taxon>
        <taxon>Spermatophyta</taxon>
        <taxon>Magnoliopsida</taxon>
        <taxon>Liliopsida</taxon>
        <taxon>Poales</taxon>
        <taxon>Poaceae</taxon>
        <taxon>PACMAD clade</taxon>
        <taxon>Arundinoideae</taxon>
        <taxon>Arundineae</taxon>
        <taxon>Arundo</taxon>
    </lineage>
</organism>
<evidence type="ECO:0000313" key="1">
    <source>
        <dbReference type="EMBL" id="JAD36808.1"/>
    </source>
</evidence>
<sequence>MDRLSGYTALPRRSKKHSISLEVQNTCCTTSDIKISLELLAVLTPTRLHILSK</sequence>
<proteinExistence type="predicted"/>
<reference evidence="1" key="1">
    <citation type="submission" date="2014-09" db="EMBL/GenBank/DDBJ databases">
        <authorList>
            <person name="Magalhaes I.L.F."/>
            <person name="Oliveira U."/>
            <person name="Santos F.R."/>
            <person name="Vidigal T.H.D.A."/>
            <person name="Brescovit A.D."/>
            <person name="Santos A.J."/>
        </authorList>
    </citation>
    <scope>NUCLEOTIDE SEQUENCE</scope>
    <source>
        <tissue evidence="1">Shoot tissue taken approximately 20 cm above the soil surface</tissue>
    </source>
</reference>
<reference evidence="1" key="2">
    <citation type="journal article" date="2015" name="Data Brief">
        <title>Shoot transcriptome of the giant reed, Arundo donax.</title>
        <authorList>
            <person name="Barrero R.A."/>
            <person name="Guerrero F.D."/>
            <person name="Moolhuijzen P."/>
            <person name="Goolsby J.A."/>
            <person name="Tidwell J."/>
            <person name="Bellgard S.E."/>
            <person name="Bellgard M.I."/>
        </authorList>
    </citation>
    <scope>NUCLEOTIDE SEQUENCE</scope>
    <source>
        <tissue evidence="1">Shoot tissue taken approximately 20 cm above the soil surface</tissue>
    </source>
</reference>
<dbReference type="EMBL" id="GBRH01261087">
    <property type="protein sequence ID" value="JAD36808.1"/>
    <property type="molecule type" value="Transcribed_RNA"/>
</dbReference>
<name>A0A0A8ZGK3_ARUDO</name>